<dbReference type="Gene3D" id="1.10.150.130">
    <property type="match status" value="1"/>
</dbReference>
<sequence>MDFKATVEHRVRDGSYIDPDKGAVTVNAYWAEFCGRRQVKDTTAYRDEKSYIRHLKPSIGHKPLGNVVAADLERIAHTMTTGGLTAATFWAVANSLKAMFRQAVKDKAIAHSPFASAVLPKLPPKMVDETELPTFPDIDRIARGMKPQNAVGIWLMAGCGLRIGEAMGVREGDFRLVGGTRVLRVRRQVQKVRSTDGKLRPALVALKHRQEGEWRDVPVPGIVWDHVQWHVRRFGTAEDGRLLRTSTGDLMTPDWYREDWYKAVPRVGTGPTLASTARWSPHALRRYFATTCLLNGLPLLSVSRWLGHGSITETADTYGHLTPDAVDTAVSVLDLAMVA</sequence>
<keyword evidence="3" id="KW-0233">DNA recombination</keyword>
<gene>
    <name evidence="5" type="ORF">H9Y04_06595</name>
</gene>
<dbReference type="PROSITE" id="PS51898">
    <property type="entry name" value="TYR_RECOMBINASE"/>
    <property type="match status" value="1"/>
</dbReference>
<dbReference type="InterPro" id="IPR011010">
    <property type="entry name" value="DNA_brk_join_enz"/>
</dbReference>
<keyword evidence="2" id="KW-0238">DNA-binding</keyword>
<dbReference type="EMBL" id="JACTVJ010000004">
    <property type="protein sequence ID" value="MBC9712240.1"/>
    <property type="molecule type" value="Genomic_DNA"/>
</dbReference>
<dbReference type="Pfam" id="PF00589">
    <property type="entry name" value="Phage_integrase"/>
    <property type="match status" value="1"/>
</dbReference>
<evidence type="ECO:0000313" key="6">
    <source>
        <dbReference type="Proteomes" id="UP000642284"/>
    </source>
</evidence>
<dbReference type="SUPFAM" id="SSF56349">
    <property type="entry name" value="DNA breaking-rejoining enzymes"/>
    <property type="match status" value="1"/>
</dbReference>
<evidence type="ECO:0000256" key="1">
    <source>
        <dbReference type="ARBA" id="ARBA00008857"/>
    </source>
</evidence>
<name>A0ABR7SBX0_9ACTN</name>
<dbReference type="RefSeq" id="WP_187812711.1">
    <property type="nucleotide sequence ID" value="NZ_JACTVJ010000004.1"/>
</dbReference>
<organism evidence="5 6">
    <name type="scientific">Streptomyces polyasparticus</name>
    <dbReference type="NCBI Taxonomy" id="2767826"/>
    <lineage>
        <taxon>Bacteria</taxon>
        <taxon>Bacillati</taxon>
        <taxon>Actinomycetota</taxon>
        <taxon>Actinomycetes</taxon>
        <taxon>Kitasatosporales</taxon>
        <taxon>Streptomycetaceae</taxon>
        <taxon>Streptomyces</taxon>
    </lineage>
</organism>
<dbReference type="PANTHER" id="PTHR30349:SF64">
    <property type="entry name" value="PROPHAGE INTEGRASE INTD-RELATED"/>
    <property type="match status" value="1"/>
</dbReference>
<keyword evidence="6" id="KW-1185">Reference proteome</keyword>
<evidence type="ECO:0000256" key="2">
    <source>
        <dbReference type="ARBA" id="ARBA00023125"/>
    </source>
</evidence>
<protein>
    <submittedName>
        <fullName evidence="5">Tyrosine-type recombinase/integrase</fullName>
    </submittedName>
</protein>
<feature type="domain" description="Tyr recombinase" evidence="4">
    <location>
        <begin position="121"/>
        <end position="331"/>
    </location>
</feature>
<dbReference type="InterPro" id="IPR013762">
    <property type="entry name" value="Integrase-like_cat_sf"/>
</dbReference>
<evidence type="ECO:0000259" key="4">
    <source>
        <dbReference type="PROSITE" id="PS51898"/>
    </source>
</evidence>
<accession>A0ABR7SBX0</accession>
<dbReference type="InterPro" id="IPR050090">
    <property type="entry name" value="Tyrosine_recombinase_XerCD"/>
</dbReference>
<evidence type="ECO:0000256" key="3">
    <source>
        <dbReference type="ARBA" id="ARBA00023172"/>
    </source>
</evidence>
<reference evidence="5 6" key="1">
    <citation type="submission" date="2020-08" db="EMBL/GenBank/DDBJ databases">
        <title>Genemic of Streptomyces polyaspartic.</title>
        <authorList>
            <person name="Liu W."/>
        </authorList>
    </citation>
    <scope>NUCLEOTIDE SEQUENCE [LARGE SCALE GENOMIC DNA]</scope>
    <source>
        <strain evidence="5 6">TRM66268-LWL</strain>
    </source>
</reference>
<comment type="similarity">
    <text evidence="1">Belongs to the 'phage' integrase family.</text>
</comment>
<dbReference type="InterPro" id="IPR010998">
    <property type="entry name" value="Integrase_recombinase_N"/>
</dbReference>
<evidence type="ECO:0000313" key="5">
    <source>
        <dbReference type="EMBL" id="MBC9712240.1"/>
    </source>
</evidence>
<dbReference type="PANTHER" id="PTHR30349">
    <property type="entry name" value="PHAGE INTEGRASE-RELATED"/>
    <property type="match status" value="1"/>
</dbReference>
<proteinExistence type="inferred from homology"/>
<dbReference type="Proteomes" id="UP000642284">
    <property type="component" value="Unassembled WGS sequence"/>
</dbReference>
<comment type="caution">
    <text evidence="5">The sequence shown here is derived from an EMBL/GenBank/DDBJ whole genome shotgun (WGS) entry which is preliminary data.</text>
</comment>
<dbReference type="InterPro" id="IPR002104">
    <property type="entry name" value="Integrase_catalytic"/>
</dbReference>
<dbReference type="Gene3D" id="1.10.443.10">
    <property type="entry name" value="Intergrase catalytic core"/>
    <property type="match status" value="1"/>
</dbReference>